<keyword evidence="4" id="KW-0645">Protease</keyword>
<evidence type="ECO:0000256" key="2">
    <source>
        <dbReference type="SAM" id="SignalP"/>
    </source>
</evidence>
<dbReference type="CDD" id="cd14852">
    <property type="entry name" value="LD-carboxypeptidase"/>
    <property type="match status" value="1"/>
</dbReference>
<protein>
    <submittedName>
        <fullName evidence="4">D-alanyl-D-alanine carboxypeptidase</fullName>
    </submittedName>
</protein>
<dbReference type="PANTHER" id="PTHR34385:SF1">
    <property type="entry name" value="PEPTIDOGLYCAN L-ALANYL-D-GLUTAMATE ENDOPEPTIDASE CWLK"/>
    <property type="match status" value="1"/>
</dbReference>
<dbReference type="OrthoDB" id="9792074at2"/>
<organism evidence="4 5">
    <name type="scientific">Ruminococcus flavefaciens</name>
    <dbReference type="NCBI Taxonomy" id="1265"/>
    <lineage>
        <taxon>Bacteria</taxon>
        <taxon>Bacillati</taxon>
        <taxon>Bacillota</taxon>
        <taxon>Clostridia</taxon>
        <taxon>Eubacteriales</taxon>
        <taxon>Oscillospiraceae</taxon>
        <taxon>Ruminococcus</taxon>
    </lineage>
</organism>
<dbReference type="RefSeq" id="WP_109725603.1">
    <property type="nucleotide sequence ID" value="NZ_QGDI01000002.1"/>
</dbReference>
<dbReference type="Proteomes" id="UP000245720">
    <property type="component" value="Unassembled WGS sequence"/>
</dbReference>
<keyword evidence="2" id="KW-0732">Signal</keyword>
<dbReference type="GO" id="GO:0006508">
    <property type="term" value="P:proteolysis"/>
    <property type="evidence" value="ECO:0007669"/>
    <property type="project" value="InterPro"/>
</dbReference>
<feature type="compositionally biased region" description="Low complexity" evidence="1">
    <location>
        <begin position="46"/>
        <end position="123"/>
    </location>
</feature>
<evidence type="ECO:0000313" key="4">
    <source>
        <dbReference type="EMBL" id="PWJ14743.1"/>
    </source>
</evidence>
<evidence type="ECO:0000256" key="1">
    <source>
        <dbReference type="SAM" id="MobiDB-lite"/>
    </source>
</evidence>
<feature type="chain" id="PRO_5038501949" evidence="2">
    <location>
        <begin position="23"/>
        <end position="316"/>
    </location>
</feature>
<sequence>MKRNISIAAAALTAVLSFTACGRVTGTNEELSALPVVTTNTASSVAASTTTAAPSAVTATTSAAEGSSEETTAAAPDAANTESTTAASVAAGGGDQSSNSGSAGSSNSGSSSGSGSTQQSAPASRDHAPSPEDYNYGPAPTQYSNDGLTYIQGVLIANKSYSLPADFNPGLDPTCQNQFYKLQSDAAAQGLNIWLSSGFRSYDYQNQIYNNYVARDGQAAADTYSARPGHSEHQSGLAIDVNQIDDSFIGTPEAIWLENHCHEYGFILRYPQGKQDITGYKYESWHIRYVGTDMSYPIHDSGLTLEEYFGIDSYYH</sequence>
<dbReference type="Gene3D" id="3.30.1380.10">
    <property type="match status" value="1"/>
</dbReference>
<dbReference type="Pfam" id="PF02557">
    <property type="entry name" value="VanY"/>
    <property type="match status" value="1"/>
</dbReference>
<dbReference type="GO" id="GO:0004180">
    <property type="term" value="F:carboxypeptidase activity"/>
    <property type="evidence" value="ECO:0007669"/>
    <property type="project" value="UniProtKB-KW"/>
</dbReference>
<evidence type="ECO:0000259" key="3">
    <source>
        <dbReference type="Pfam" id="PF02557"/>
    </source>
</evidence>
<dbReference type="InterPro" id="IPR058193">
    <property type="entry name" value="VanY/YodJ_core_dom"/>
</dbReference>
<gene>
    <name evidence="4" type="ORF">IE37_00729</name>
</gene>
<name>A0A315Y3E3_RUMFL</name>
<dbReference type="SUPFAM" id="SSF55166">
    <property type="entry name" value="Hedgehog/DD-peptidase"/>
    <property type="match status" value="1"/>
</dbReference>
<feature type="signal peptide" evidence="2">
    <location>
        <begin position="1"/>
        <end position="22"/>
    </location>
</feature>
<evidence type="ECO:0000313" key="5">
    <source>
        <dbReference type="Proteomes" id="UP000245720"/>
    </source>
</evidence>
<keyword evidence="4" id="KW-0378">Hydrolase</keyword>
<dbReference type="PANTHER" id="PTHR34385">
    <property type="entry name" value="D-ALANYL-D-ALANINE CARBOXYPEPTIDASE"/>
    <property type="match status" value="1"/>
</dbReference>
<comment type="caution">
    <text evidence="4">The sequence shown here is derived from an EMBL/GenBank/DDBJ whole genome shotgun (WGS) entry which is preliminary data.</text>
</comment>
<feature type="region of interest" description="Disordered" evidence="1">
    <location>
        <begin position="46"/>
        <end position="141"/>
    </location>
</feature>
<proteinExistence type="predicted"/>
<keyword evidence="4" id="KW-0121">Carboxypeptidase</keyword>
<dbReference type="InterPro" id="IPR003709">
    <property type="entry name" value="VanY-like_core_dom"/>
</dbReference>
<dbReference type="PROSITE" id="PS51257">
    <property type="entry name" value="PROKAR_LIPOPROTEIN"/>
    <property type="match status" value="1"/>
</dbReference>
<feature type="domain" description="D-alanyl-D-alanine carboxypeptidase-like core" evidence="3">
    <location>
        <begin position="171"/>
        <end position="291"/>
    </location>
</feature>
<dbReference type="EMBL" id="QGDI01000002">
    <property type="protein sequence ID" value="PWJ14743.1"/>
    <property type="molecule type" value="Genomic_DNA"/>
</dbReference>
<dbReference type="STRING" id="1265.SAMN02910280_0051"/>
<dbReference type="InterPro" id="IPR052179">
    <property type="entry name" value="DD-CPase-like"/>
</dbReference>
<accession>A0A315Y3E3</accession>
<dbReference type="AlphaFoldDB" id="A0A315Y3E3"/>
<reference evidence="4 5" key="1">
    <citation type="submission" date="2018-05" db="EMBL/GenBank/DDBJ databases">
        <title>The Hungate 1000. A catalogue of reference genomes from the rumen microbiome.</title>
        <authorList>
            <person name="Kelly W."/>
        </authorList>
    </citation>
    <scope>NUCLEOTIDE SEQUENCE [LARGE SCALE GENOMIC DNA]</scope>
    <source>
        <strain evidence="4 5">SAb67</strain>
    </source>
</reference>
<dbReference type="InterPro" id="IPR009045">
    <property type="entry name" value="Zn_M74/Hedgehog-like"/>
</dbReference>